<dbReference type="PATRIC" id="fig|1388761.3.peg.1428"/>
<protein>
    <submittedName>
        <fullName evidence="1">Uncharacterized protein</fullName>
    </submittedName>
</protein>
<dbReference type="Proteomes" id="UP000016856">
    <property type="component" value="Unassembled WGS sequence"/>
</dbReference>
<gene>
    <name evidence="1" type="ORF">O163_07090</name>
</gene>
<evidence type="ECO:0000313" key="2">
    <source>
        <dbReference type="Proteomes" id="UP000016856"/>
    </source>
</evidence>
<sequence>MVVLTINWWLDFSKDILTITQGQGHAGKDETSLGSLSKRLLRLVLFLKFFYL</sequence>
<reference evidence="1 2" key="1">
    <citation type="journal article" date="2013" name="Genome Announc.">
        <title>Draft Genome Sequence of an Anaerobic and Extremophilic Bacterium, Caldanaerobacter yonseiensis, Isolated from a Geothermal Hot Stream.</title>
        <authorList>
            <person name="Lee S.J."/>
            <person name="Lee Y.J."/>
            <person name="Park G.S."/>
            <person name="Kim B.C."/>
            <person name="Lee S.J."/>
            <person name="Shin J.H."/>
            <person name="Lee D.W."/>
        </authorList>
    </citation>
    <scope>NUCLEOTIDE SEQUENCE [LARGE SCALE GENOMIC DNA]</scope>
    <source>
        <strain evidence="1 2">KB-1</strain>
    </source>
</reference>
<organism evidence="1 2">
    <name type="scientific">Caldanaerobacter subterraneus subsp. yonseiensis KB-1</name>
    <dbReference type="NCBI Taxonomy" id="1388761"/>
    <lineage>
        <taxon>Bacteria</taxon>
        <taxon>Bacillati</taxon>
        <taxon>Bacillota</taxon>
        <taxon>Clostridia</taxon>
        <taxon>Thermoanaerobacterales</taxon>
        <taxon>Thermoanaerobacteraceae</taxon>
        <taxon>Caldanaerobacter</taxon>
    </lineage>
</organism>
<accession>U5CVM7</accession>
<dbReference type="EMBL" id="AXDC01000015">
    <property type="protein sequence ID" value="ERM92127.1"/>
    <property type="molecule type" value="Genomic_DNA"/>
</dbReference>
<name>U5CVM7_CALSX</name>
<dbReference type="AlphaFoldDB" id="U5CVM7"/>
<proteinExistence type="predicted"/>
<dbReference type="RefSeq" id="WP_022587901.1">
    <property type="nucleotide sequence ID" value="NZ_AXDC01000015.1"/>
</dbReference>
<comment type="caution">
    <text evidence="1">The sequence shown here is derived from an EMBL/GenBank/DDBJ whole genome shotgun (WGS) entry which is preliminary data.</text>
</comment>
<evidence type="ECO:0000313" key="1">
    <source>
        <dbReference type="EMBL" id="ERM92127.1"/>
    </source>
</evidence>